<gene>
    <name evidence="2" type="ORF">H6A32_13335</name>
</gene>
<feature type="domain" description="DUF4143" evidence="1">
    <location>
        <begin position="41"/>
        <end position="201"/>
    </location>
</feature>
<keyword evidence="3" id="KW-1185">Reference proteome</keyword>
<dbReference type="Pfam" id="PF13635">
    <property type="entry name" value="DUF4143"/>
    <property type="match status" value="1"/>
</dbReference>
<dbReference type="PANTHER" id="PTHR33295">
    <property type="entry name" value="ATPASE"/>
    <property type="match status" value="1"/>
</dbReference>
<name>A0ABS2EKY0_9FIRM</name>
<sequence length="251" mass="28748">MEAYNYYLIIGGMPECVVAWMESKDPRQVSQIQEELITVYENDFSKHNGKINSGRILMVFRSIVTQLAKENEKFIYGVVKEGARAREFEEAVEWLVSAGMVNRIYNVSQSEHPLPVFDRLDAFKLFLMDTGLLKHMAGMDNSAILLKADYQFKGALTENYVLQQLKGQFSVEPRYYSTSREEIDFIVQHGMEIVPIEVKAGTDKSAASFKNYIKKRNPTHAVRLSKREYRKDGAITNIPLYLAGKLPVFLD</sequence>
<dbReference type="RefSeq" id="WP_204864582.1">
    <property type="nucleotide sequence ID" value="NZ_JACJKH010000028.1"/>
</dbReference>
<dbReference type="PANTHER" id="PTHR33295:SF7">
    <property type="entry name" value="ATPASE"/>
    <property type="match status" value="1"/>
</dbReference>
<accession>A0ABS2EKY0</accession>
<proteinExistence type="predicted"/>
<dbReference type="InterPro" id="IPR025420">
    <property type="entry name" value="DUF4143"/>
</dbReference>
<evidence type="ECO:0000259" key="1">
    <source>
        <dbReference type="Pfam" id="PF13635"/>
    </source>
</evidence>
<protein>
    <submittedName>
        <fullName evidence="2">DUF4143 domain-containing protein</fullName>
    </submittedName>
</protein>
<dbReference type="Proteomes" id="UP000775686">
    <property type="component" value="Unassembled WGS sequence"/>
</dbReference>
<dbReference type="EMBL" id="JACJKH010000028">
    <property type="protein sequence ID" value="MBM6745268.1"/>
    <property type="molecule type" value="Genomic_DNA"/>
</dbReference>
<comment type="caution">
    <text evidence="2">The sequence shown here is derived from an EMBL/GenBank/DDBJ whole genome shotgun (WGS) entry which is preliminary data.</text>
</comment>
<organism evidence="2 3">
    <name type="scientific">Drancourtella massiliensis</name>
    <dbReference type="NCBI Taxonomy" id="1632013"/>
    <lineage>
        <taxon>Bacteria</taxon>
        <taxon>Bacillati</taxon>
        <taxon>Bacillota</taxon>
        <taxon>Clostridia</taxon>
        <taxon>Eubacteriales</taxon>
        <taxon>Oscillospiraceae</taxon>
        <taxon>Drancourtella</taxon>
    </lineage>
</organism>
<reference evidence="2 3" key="1">
    <citation type="journal article" date="2021" name="Sci. Rep.">
        <title>The distribution of antibiotic resistance genes in chicken gut microbiota commensals.</title>
        <authorList>
            <person name="Juricova H."/>
            <person name="Matiasovicova J."/>
            <person name="Kubasova T."/>
            <person name="Cejkova D."/>
            <person name="Rychlik I."/>
        </authorList>
    </citation>
    <scope>NUCLEOTIDE SEQUENCE [LARGE SCALE GENOMIC DNA]</scope>
    <source>
        <strain evidence="2 3">An770</strain>
    </source>
</reference>
<evidence type="ECO:0000313" key="3">
    <source>
        <dbReference type="Proteomes" id="UP000775686"/>
    </source>
</evidence>
<evidence type="ECO:0000313" key="2">
    <source>
        <dbReference type="EMBL" id="MBM6745268.1"/>
    </source>
</evidence>